<accession>A0A8I0AC38</accession>
<dbReference type="Gene3D" id="3.40.50.150">
    <property type="entry name" value="Vaccinia Virus protein VP39"/>
    <property type="match status" value="1"/>
</dbReference>
<proteinExistence type="predicted"/>
<dbReference type="InterPro" id="IPR029063">
    <property type="entry name" value="SAM-dependent_MTases_sf"/>
</dbReference>
<dbReference type="CDD" id="cd02440">
    <property type="entry name" value="AdoMet_MTases"/>
    <property type="match status" value="1"/>
</dbReference>
<evidence type="ECO:0000256" key="3">
    <source>
        <dbReference type="ARBA" id="ARBA00022801"/>
    </source>
</evidence>
<dbReference type="RefSeq" id="WP_021925307.1">
    <property type="nucleotide sequence ID" value="NZ_JACOOT010000005.1"/>
</dbReference>
<dbReference type="Pfam" id="PF08241">
    <property type="entry name" value="Methyltransf_11"/>
    <property type="match status" value="1"/>
</dbReference>
<name>A0A8I0AC38_9FIRM</name>
<keyword evidence="3" id="KW-0378">Hydrolase</keyword>
<dbReference type="SUPFAM" id="SSF53187">
    <property type="entry name" value="Zn-dependent exopeptidases"/>
    <property type="match status" value="1"/>
</dbReference>
<dbReference type="PANTHER" id="PTHR37326">
    <property type="entry name" value="BLL3975 PROTEIN"/>
    <property type="match status" value="1"/>
</dbReference>
<dbReference type="Pfam" id="PF24827">
    <property type="entry name" value="AstE_AspA_cat"/>
    <property type="match status" value="1"/>
</dbReference>
<evidence type="ECO:0000256" key="4">
    <source>
        <dbReference type="ARBA" id="ARBA00022833"/>
    </source>
</evidence>
<dbReference type="InterPro" id="IPR055438">
    <property type="entry name" value="AstE_AspA_cat"/>
</dbReference>
<evidence type="ECO:0000259" key="6">
    <source>
        <dbReference type="Pfam" id="PF24827"/>
    </source>
</evidence>
<feature type="domain" description="Succinylglutamate desuccinylase/Aspartoacylase catalytic" evidence="6">
    <location>
        <begin position="41"/>
        <end position="228"/>
    </location>
</feature>
<dbReference type="GO" id="GO:0008757">
    <property type="term" value="F:S-adenosylmethionine-dependent methyltransferase activity"/>
    <property type="evidence" value="ECO:0007669"/>
    <property type="project" value="InterPro"/>
</dbReference>
<dbReference type="PANTHER" id="PTHR37326:SF1">
    <property type="entry name" value="BLL3975 PROTEIN"/>
    <property type="match status" value="1"/>
</dbReference>
<evidence type="ECO:0000256" key="1">
    <source>
        <dbReference type="ARBA" id="ARBA00001947"/>
    </source>
</evidence>
<dbReference type="GO" id="GO:0046872">
    <property type="term" value="F:metal ion binding"/>
    <property type="evidence" value="ECO:0007669"/>
    <property type="project" value="UniProtKB-KW"/>
</dbReference>
<dbReference type="Gene3D" id="3.40.630.10">
    <property type="entry name" value="Zn peptidases"/>
    <property type="match status" value="1"/>
</dbReference>
<dbReference type="CDD" id="cd06254">
    <property type="entry name" value="M14_ASTE_ASPA-like"/>
    <property type="match status" value="1"/>
</dbReference>
<dbReference type="SUPFAM" id="SSF53335">
    <property type="entry name" value="S-adenosyl-L-methionine-dependent methyltransferases"/>
    <property type="match status" value="1"/>
</dbReference>
<keyword evidence="8" id="KW-1185">Reference proteome</keyword>
<keyword evidence="4" id="KW-0862">Zinc</keyword>
<evidence type="ECO:0000313" key="8">
    <source>
        <dbReference type="Proteomes" id="UP000652847"/>
    </source>
</evidence>
<gene>
    <name evidence="7" type="ORF">H8S54_02270</name>
</gene>
<dbReference type="GO" id="GO:0016788">
    <property type="term" value="F:hydrolase activity, acting on ester bonds"/>
    <property type="evidence" value="ECO:0007669"/>
    <property type="project" value="InterPro"/>
</dbReference>
<protein>
    <submittedName>
        <fullName evidence="7">Succinylglutamate desuccinylase/aspartoacylase family protein</fullName>
    </submittedName>
</protein>
<evidence type="ECO:0000256" key="2">
    <source>
        <dbReference type="ARBA" id="ARBA00022723"/>
    </source>
</evidence>
<comment type="cofactor">
    <cofactor evidence="1">
        <name>Zn(2+)</name>
        <dbReference type="ChEBI" id="CHEBI:29105"/>
    </cofactor>
</comment>
<comment type="caution">
    <text evidence="7">The sequence shown here is derived from an EMBL/GenBank/DDBJ whole genome shotgun (WGS) entry which is preliminary data.</text>
</comment>
<sequence length="589" mass="65789">MGDTINIGGLCAAPGQRVHGFISIGDGEFSLPATIVRGEKPGKTALITAGIHAGEYVGIQSAIELGRDLKIEKMTGTVIIVKVVGRDEFENRHGSLCRETGENLNRVFPGKKDGTKYEKLAYAVVNELQKKADYYIDLHSGDDYEKLTPYVYYAGKADPEVTKISRQMAEQVDVPYMVKSEVASGGSYNYAASCGIPSVLLERGGMGDWDTEEVRSMKRDVRSILRFLGIYDGHASLRKYYPLNVTQVQYQSASYTGMWYPQKKAGDLFTEGEILGYVKDYEDNILENSVAYGDGVILYQAGSLQVLKDGPMVAYGRISYEEDDRKEKIAAYWTKRSDSFLEQRRAELHSALADRWLEEIRKYLPERKENTLDSEENGNKEVGMSLKKPHNGKLRILDVGCGTGFFTILLAKQGHQVTGTDLTPDMVANSRILAKEEQVNCNFEIMDAEHLSFADNSFDVVISRNLTWTLPEAAQAYKEWTRVLKPGGVLLNFDANYGAVDFAETSDLPENHAHKQLGDSLMQECEDIKRQLPISSYIRPAWDVEELGKVGMEQISIDLGVSRRMYKEKDAFYNPTPMFAIAATKGSCN</sequence>
<dbReference type="Proteomes" id="UP000652847">
    <property type="component" value="Unassembled WGS sequence"/>
</dbReference>
<dbReference type="AlphaFoldDB" id="A0A8I0AC38"/>
<keyword evidence="2" id="KW-0479">Metal-binding</keyword>
<reference evidence="7 8" key="1">
    <citation type="submission" date="2020-08" db="EMBL/GenBank/DDBJ databases">
        <title>Genome public.</title>
        <authorList>
            <person name="Liu C."/>
            <person name="Sun Q."/>
        </authorList>
    </citation>
    <scope>NUCLEOTIDE SEQUENCE [LARGE SCALE GENOMIC DNA]</scope>
    <source>
        <strain evidence="7 8">BX17</strain>
    </source>
</reference>
<dbReference type="EMBL" id="JACOOT010000005">
    <property type="protein sequence ID" value="MBC5649977.1"/>
    <property type="molecule type" value="Genomic_DNA"/>
</dbReference>
<dbReference type="InterPro" id="IPR053138">
    <property type="entry name" value="N-alpha-Ac-DABA_deacetylase"/>
</dbReference>
<organism evidence="7 8">
    <name type="scientific">Blautia segnis</name>
    <dbReference type="NCBI Taxonomy" id="2763030"/>
    <lineage>
        <taxon>Bacteria</taxon>
        <taxon>Bacillati</taxon>
        <taxon>Bacillota</taxon>
        <taxon>Clostridia</taxon>
        <taxon>Lachnospirales</taxon>
        <taxon>Lachnospiraceae</taxon>
        <taxon>Blautia</taxon>
    </lineage>
</organism>
<dbReference type="InterPro" id="IPR013216">
    <property type="entry name" value="Methyltransf_11"/>
</dbReference>
<evidence type="ECO:0000313" key="7">
    <source>
        <dbReference type="EMBL" id="MBC5649977.1"/>
    </source>
</evidence>
<feature type="domain" description="Methyltransferase type 11" evidence="5">
    <location>
        <begin position="397"/>
        <end position="491"/>
    </location>
</feature>
<evidence type="ECO:0000259" key="5">
    <source>
        <dbReference type="Pfam" id="PF08241"/>
    </source>
</evidence>